<evidence type="ECO:0000256" key="2">
    <source>
        <dbReference type="SAM" id="MobiDB-lite"/>
    </source>
</evidence>
<gene>
    <name evidence="4" type="primary">LOC100371901</name>
</gene>
<evidence type="ECO:0000256" key="1">
    <source>
        <dbReference type="SAM" id="Coils"/>
    </source>
</evidence>
<keyword evidence="1" id="KW-0175">Coiled coil</keyword>
<evidence type="ECO:0000313" key="3">
    <source>
        <dbReference type="Proteomes" id="UP000694865"/>
    </source>
</evidence>
<feature type="coiled-coil region" evidence="1">
    <location>
        <begin position="161"/>
        <end position="195"/>
    </location>
</feature>
<feature type="compositionally biased region" description="Polar residues" evidence="2">
    <location>
        <begin position="30"/>
        <end position="46"/>
    </location>
</feature>
<feature type="compositionally biased region" description="Low complexity" evidence="2">
    <location>
        <begin position="1"/>
        <end position="20"/>
    </location>
</feature>
<evidence type="ECO:0000313" key="4">
    <source>
        <dbReference type="RefSeq" id="XP_006811130.1"/>
    </source>
</evidence>
<sequence>MTSYPSSALTTRSSSVSPSRHGYHSPVRHSGSSPVIQKNAASSPGSPGNRMYHNSPPRQNYMSELETATIHRQRRELQLLIAELQDRDRELNEMVHAHQKQMIAWEEDRQRILALEQRNSRLDAEIRGKAEQVKHLTGRLKLIETQEQSKTCALETTQKQLEKMSEKASSSTMQLQDLEGRNMSLNSTIREVSSQLGQLEAREQELITMLKLKDKDLLEASNHISEITGKLKRLDTMYREYRQSDLNSKKDLEDWKQRHGDLKAENDRLRGELGVSSTNST</sequence>
<protein>
    <submittedName>
        <fullName evidence="4">Coiled-coil domain-containing protein 62-like</fullName>
    </submittedName>
</protein>
<feature type="region of interest" description="Disordered" evidence="2">
    <location>
        <begin position="248"/>
        <end position="281"/>
    </location>
</feature>
<reference evidence="4" key="1">
    <citation type="submission" date="2025-08" db="UniProtKB">
        <authorList>
            <consortium name="RefSeq"/>
        </authorList>
    </citation>
    <scope>IDENTIFICATION</scope>
    <source>
        <tissue evidence="4">Testes</tissue>
    </source>
</reference>
<dbReference type="Proteomes" id="UP000694865">
    <property type="component" value="Unplaced"/>
</dbReference>
<feature type="compositionally biased region" description="Basic and acidic residues" evidence="2">
    <location>
        <begin position="248"/>
        <end position="271"/>
    </location>
</feature>
<dbReference type="RefSeq" id="XP_006811130.1">
    <property type="nucleotide sequence ID" value="XM_006811067.1"/>
</dbReference>
<feature type="coiled-coil region" evidence="1">
    <location>
        <begin position="70"/>
        <end position="132"/>
    </location>
</feature>
<proteinExistence type="predicted"/>
<organism evidence="3 4">
    <name type="scientific">Saccoglossus kowalevskii</name>
    <name type="common">Acorn worm</name>
    <dbReference type="NCBI Taxonomy" id="10224"/>
    <lineage>
        <taxon>Eukaryota</taxon>
        <taxon>Metazoa</taxon>
        <taxon>Hemichordata</taxon>
        <taxon>Enteropneusta</taxon>
        <taxon>Harrimaniidae</taxon>
        <taxon>Saccoglossus</taxon>
    </lineage>
</organism>
<dbReference type="GeneID" id="100371901"/>
<keyword evidence="3" id="KW-1185">Reference proteome</keyword>
<feature type="region of interest" description="Disordered" evidence="2">
    <location>
        <begin position="1"/>
        <end position="59"/>
    </location>
</feature>
<accession>A0ABM0LTN9</accession>
<name>A0ABM0LTN9_SACKO</name>